<dbReference type="RefSeq" id="WP_125484458.1">
    <property type="nucleotide sequence ID" value="NZ_RSDW01000001.1"/>
</dbReference>
<protein>
    <submittedName>
        <fullName evidence="2">Short-subunit dehydrogenase</fullName>
    </submittedName>
</protein>
<dbReference type="EMBL" id="RSDW01000001">
    <property type="protein sequence ID" value="RSL15748.1"/>
    <property type="molecule type" value="Genomic_DNA"/>
</dbReference>
<gene>
    <name evidence="2" type="ORF">EDE15_1250</name>
</gene>
<dbReference type="Pfam" id="PF00106">
    <property type="entry name" value="adh_short"/>
    <property type="match status" value="1"/>
</dbReference>
<dbReference type="InterPro" id="IPR002347">
    <property type="entry name" value="SDR_fam"/>
</dbReference>
<dbReference type="SUPFAM" id="SSF51735">
    <property type="entry name" value="NAD(P)-binding Rossmann-fold domains"/>
    <property type="match status" value="1"/>
</dbReference>
<dbReference type="AlphaFoldDB" id="A0A428MFT7"/>
<sequence>MAVSWALISGASTGIGRAVAMQLLSEGFHVIAGVRSPAAADRLRQQAATIKSASLETTTLDVTDQSSIDAAVAHAAELSGPDGLRAVINNAGIGVPGPLEHLTPSDWRRQFDVNFFGAIDLTRATLPLLRRAVAAHGRGVPRLLFISSIGGRIAQPLMAPYTCSKFALSALGDSLRLELRPQGIGVTVIEPGAIATDIWSKGQDSAADYTPDHPARKLYSREIEGLIALAQKAASNAIPAEKAAEEVVHTITAARAPARVLIGQDAKIAARLKSLLPTSVFDNILAKQFGIPKQ</sequence>
<dbReference type="PRINTS" id="PR00081">
    <property type="entry name" value="GDHRDH"/>
</dbReference>
<dbReference type="PANTHER" id="PTHR43313:SF1">
    <property type="entry name" value="3BETA-HYDROXYSTEROID DEHYDROGENASE DHS-16"/>
    <property type="match status" value="1"/>
</dbReference>
<dbReference type="InterPro" id="IPR057326">
    <property type="entry name" value="KR_dom"/>
</dbReference>
<reference evidence="2 3" key="1">
    <citation type="submission" date="2018-12" db="EMBL/GenBank/DDBJ databases">
        <title>Sequencing of bacterial isolates from soil warming experiment in Harvard Forest, Massachusetts, USA.</title>
        <authorList>
            <person name="Deangelis K."/>
        </authorList>
    </citation>
    <scope>NUCLEOTIDE SEQUENCE [LARGE SCALE GENOMIC DNA]</scope>
    <source>
        <strain evidence="2 3">EB153</strain>
    </source>
</reference>
<dbReference type="SMART" id="SM00822">
    <property type="entry name" value="PKS_KR"/>
    <property type="match status" value="1"/>
</dbReference>
<dbReference type="PANTHER" id="PTHR43313">
    <property type="entry name" value="SHORT-CHAIN DEHYDROGENASE/REDUCTASE FAMILY 9C"/>
    <property type="match status" value="1"/>
</dbReference>
<evidence type="ECO:0000313" key="3">
    <source>
        <dbReference type="Proteomes" id="UP000269669"/>
    </source>
</evidence>
<comment type="caution">
    <text evidence="2">The sequence shown here is derived from an EMBL/GenBank/DDBJ whole genome shotgun (WGS) entry which is preliminary data.</text>
</comment>
<keyword evidence="3" id="KW-1185">Reference proteome</keyword>
<dbReference type="PROSITE" id="PS00061">
    <property type="entry name" value="ADH_SHORT"/>
    <property type="match status" value="1"/>
</dbReference>
<evidence type="ECO:0000313" key="2">
    <source>
        <dbReference type="EMBL" id="RSL15748.1"/>
    </source>
</evidence>
<name>A0A428MFT7_9BACT</name>
<organism evidence="2 3">
    <name type="scientific">Edaphobacter aggregans</name>
    <dbReference type="NCBI Taxonomy" id="570835"/>
    <lineage>
        <taxon>Bacteria</taxon>
        <taxon>Pseudomonadati</taxon>
        <taxon>Acidobacteriota</taxon>
        <taxon>Terriglobia</taxon>
        <taxon>Terriglobales</taxon>
        <taxon>Acidobacteriaceae</taxon>
        <taxon>Edaphobacter</taxon>
    </lineage>
</organism>
<dbReference type="Gene3D" id="3.40.50.720">
    <property type="entry name" value="NAD(P)-binding Rossmann-like Domain"/>
    <property type="match status" value="1"/>
</dbReference>
<dbReference type="OrthoDB" id="9775296at2"/>
<dbReference type="GO" id="GO:0008202">
    <property type="term" value="P:steroid metabolic process"/>
    <property type="evidence" value="ECO:0007669"/>
    <property type="project" value="TreeGrafter"/>
</dbReference>
<dbReference type="GO" id="GO:0016491">
    <property type="term" value="F:oxidoreductase activity"/>
    <property type="evidence" value="ECO:0007669"/>
    <property type="project" value="TreeGrafter"/>
</dbReference>
<dbReference type="InterPro" id="IPR020904">
    <property type="entry name" value="Sc_DH/Rdtase_CS"/>
</dbReference>
<dbReference type="InterPro" id="IPR036291">
    <property type="entry name" value="NAD(P)-bd_dom_sf"/>
</dbReference>
<proteinExistence type="predicted"/>
<accession>A0A428MFT7</accession>
<dbReference type="CDD" id="cd05374">
    <property type="entry name" value="17beta-HSD-like_SDR_c"/>
    <property type="match status" value="1"/>
</dbReference>
<feature type="domain" description="Ketoreductase" evidence="1">
    <location>
        <begin position="4"/>
        <end position="197"/>
    </location>
</feature>
<dbReference type="Proteomes" id="UP000269669">
    <property type="component" value="Unassembled WGS sequence"/>
</dbReference>
<evidence type="ECO:0000259" key="1">
    <source>
        <dbReference type="SMART" id="SM00822"/>
    </source>
</evidence>